<accession>A0AAD5JDN6</accession>
<protein>
    <submittedName>
        <fullName evidence="1">Uncharacterized protein</fullName>
    </submittedName>
</protein>
<reference evidence="1" key="2">
    <citation type="submission" date="2023-02" db="EMBL/GenBank/DDBJ databases">
        <authorList>
            <person name="Swenson N.G."/>
            <person name="Wegrzyn J.L."/>
            <person name="Mcevoy S.L."/>
        </authorList>
    </citation>
    <scope>NUCLEOTIDE SEQUENCE</scope>
    <source>
        <strain evidence="1">91603</strain>
        <tissue evidence="1">Leaf</tissue>
    </source>
</reference>
<dbReference type="EMBL" id="JAJSOW010000003">
    <property type="protein sequence ID" value="KAI9194645.1"/>
    <property type="molecule type" value="Genomic_DNA"/>
</dbReference>
<comment type="caution">
    <text evidence="1">The sequence shown here is derived from an EMBL/GenBank/DDBJ whole genome shotgun (WGS) entry which is preliminary data.</text>
</comment>
<proteinExistence type="predicted"/>
<dbReference type="AlphaFoldDB" id="A0AAD5JDN6"/>
<keyword evidence="2" id="KW-1185">Reference proteome</keyword>
<organism evidence="1 2">
    <name type="scientific">Acer negundo</name>
    <name type="common">Box elder</name>
    <dbReference type="NCBI Taxonomy" id="4023"/>
    <lineage>
        <taxon>Eukaryota</taxon>
        <taxon>Viridiplantae</taxon>
        <taxon>Streptophyta</taxon>
        <taxon>Embryophyta</taxon>
        <taxon>Tracheophyta</taxon>
        <taxon>Spermatophyta</taxon>
        <taxon>Magnoliopsida</taxon>
        <taxon>eudicotyledons</taxon>
        <taxon>Gunneridae</taxon>
        <taxon>Pentapetalae</taxon>
        <taxon>rosids</taxon>
        <taxon>malvids</taxon>
        <taxon>Sapindales</taxon>
        <taxon>Sapindaceae</taxon>
        <taxon>Hippocastanoideae</taxon>
        <taxon>Acereae</taxon>
        <taxon>Acer</taxon>
    </lineage>
</organism>
<gene>
    <name evidence="1" type="ORF">LWI28_007860</name>
</gene>
<sequence length="244" mass="28676">MLGREYRWKVFDWIWCLVEDIRAFEVFPWGTYIYSVTIYWLGKALNDRRNMRKQNINYSTEQDLGYQCVWISMGIDVLGNGGHPGFDWFGWKTEKGEKGAWISVIDEMLRRGFKSTIGDSIRLRLSDPSCTSMGGMTQRMRQIDLEDKLLADLVHVLVPPVPVATQPTWSVRYTPTTFAGYTRSYAESLMRRCDMEETVSSSLMMSRLMRRRARSRLRMSKRLRMSRLMRIKTLTTRMMKSSRS</sequence>
<name>A0AAD5JDN6_ACENE</name>
<evidence type="ECO:0000313" key="1">
    <source>
        <dbReference type="EMBL" id="KAI9194645.1"/>
    </source>
</evidence>
<dbReference type="Proteomes" id="UP001064489">
    <property type="component" value="Chromosome 1"/>
</dbReference>
<evidence type="ECO:0000313" key="2">
    <source>
        <dbReference type="Proteomes" id="UP001064489"/>
    </source>
</evidence>
<reference evidence="1" key="1">
    <citation type="journal article" date="2022" name="Plant J.">
        <title>Strategies of tolerance reflected in two North American maple genomes.</title>
        <authorList>
            <person name="McEvoy S.L."/>
            <person name="Sezen U.U."/>
            <person name="Trouern-Trend A."/>
            <person name="McMahon S.M."/>
            <person name="Schaberg P.G."/>
            <person name="Yang J."/>
            <person name="Wegrzyn J.L."/>
            <person name="Swenson N.G."/>
        </authorList>
    </citation>
    <scope>NUCLEOTIDE SEQUENCE</scope>
    <source>
        <strain evidence="1">91603</strain>
    </source>
</reference>